<organism evidence="1 2">
    <name type="scientific">Streptomyces enissocaesilis</name>
    <dbReference type="NCBI Taxonomy" id="332589"/>
    <lineage>
        <taxon>Bacteria</taxon>
        <taxon>Bacillati</taxon>
        <taxon>Actinomycetota</taxon>
        <taxon>Actinomycetes</taxon>
        <taxon>Kitasatosporales</taxon>
        <taxon>Streptomycetaceae</taxon>
        <taxon>Streptomyces</taxon>
        <taxon>Streptomyces rochei group</taxon>
    </lineage>
</organism>
<name>A0ABP6JKL0_9ACTN</name>
<dbReference type="InterPro" id="IPR032710">
    <property type="entry name" value="NTF2-like_dom_sf"/>
</dbReference>
<protein>
    <submittedName>
        <fullName evidence="1">RNA polymerase sigma-70 factor</fullName>
    </submittedName>
</protein>
<dbReference type="SUPFAM" id="SSF54427">
    <property type="entry name" value="NTF2-like"/>
    <property type="match status" value="1"/>
</dbReference>
<evidence type="ECO:0000313" key="2">
    <source>
        <dbReference type="Proteomes" id="UP001500403"/>
    </source>
</evidence>
<dbReference type="InterPro" id="IPR013324">
    <property type="entry name" value="RNA_pol_sigma_r3/r4-like"/>
</dbReference>
<reference evidence="2" key="1">
    <citation type="journal article" date="2019" name="Int. J. Syst. Evol. Microbiol.">
        <title>The Global Catalogue of Microorganisms (GCM) 10K type strain sequencing project: providing services to taxonomists for standard genome sequencing and annotation.</title>
        <authorList>
            <consortium name="The Broad Institute Genomics Platform"/>
            <consortium name="The Broad Institute Genome Sequencing Center for Infectious Disease"/>
            <person name="Wu L."/>
            <person name="Ma J."/>
        </authorList>
    </citation>
    <scope>NUCLEOTIDE SEQUENCE [LARGE SCALE GENOMIC DNA]</scope>
    <source>
        <strain evidence="2">JCM 9088</strain>
    </source>
</reference>
<dbReference type="PANTHER" id="PTHR30173">
    <property type="entry name" value="SIGMA 19 FACTOR"/>
    <property type="match status" value="1"/>
</dbReference>
<keyword evidence="2" id="KW-1185">Reference proteome</keyword>
<dbReference type="Proteomes" id="UP001500403">
    <property type="component" value="Unassembled WGS sequence"/>
</dbReference>
<dbReference type="SUPFAM" id="SSF88659">
    <property type="entry name" value="Sigma3 and sigma4 domains of RNA polymerase sigma factors"/>
    <property type="match status" value="1"/>
</dbReference>
<dbReference type="InterPro" id="IPR052704">
    <property type="entry name" value="ECF_Sigma-70_Domain"/>
</dbReference>
<dbReference type="PANTHER" id="PTHR30173:SF36">
    <property type="entry name" value="ECF RNA POLYMERASE SIGMA FACTOR SIGJ"/>
    <property type="match status" value="1"/>
</dbReference>
<proteinExistence type="predicted"/>
<comment type="caution">
    <text evidence="1">The sequence shown here is derived from an EMBL/GenBank/DDBJ whole genome shotgun (WGS) entry which is preliminary data.</text>
</comment>
<accession>A0ABP6JKL0</accession>
<sequence length="246" mass="26468">MTTCANRAHLARITTRLAVDRLRHVRARREVYAGPRRPEPLVTDPGATVEDSAQRAVLAASGSRAVLVVLESRSPLERAVCVPREAFGFPYGEIAATPERQEPTVRQLSGRARRHVAERGPRFGVDPAERRDLTERFPAAASGGDLDALLALLTPDVRLVGDNGGKARAPLRVMESADKAARFLFAAAEQPVAESEFRFLELNGGPALPVLSGSKPDAVLQLDVADGLIPCVYIIRNPGKPTAFAP</sequence>
<dbReference type="EMBL" id="BAAAUD010000020">
    <property type="protein sequence ID" value="GAA2936340.1"/>
    <property type="molecule type" value="Genomic_DNA"/>
</dbReference>
<gene>
    <name evidence="1" type="ORF">GCM10010446_21880</name>
</gene>
<evidence type="ECO:0000313" key="1">
    <source>
        <dbReference type="EMBL" id="GAA2936340.1"/>
    </source>
</evidence>